<dbReference type="InterPro" id="IPR039786">
    <property type="entry name" value="EFR3"/>
</dbReference>
<evidence type="ECO:0000313" key="3">
    <source>
        <dbReference type="EMBL" id="KAF2422880.1"/>
    </source>
</evidence>
<protein>
    <recommendedName>
        <fullName evidence="5">Protein EFR3</fullName>
    </recommendedName>
</protein>
<reference evidence="3" key="1">
    <citation type="journal article" date="2020" name="Stud. Mycol.">
        <title>101 Dothideomycetes genomes: a test case for predicting lifestyles and emergence of pathogens.</title>
        <authorList>
            <person name="Haridas S."/>
            <person name="Albert R."/>
            <person name="Binder M."/>
            <person name="Bloem J."/>
            <person name="Labutti K."/>
            <person name="Salamov A."/>
            <person name="Andreopoulos B."/>
            <person name="Baker S."/>
            <person name="Barry K."/>
            <person name="Bills G."/>
            <person name="Bluhm B."/>
            <person name="Cannon C."/>
            <person name="Castanera R."/>
            <person name="Culley D."/>
            <person name="Daum C."/>
            <person name="Ezra D."/>
            <person name="Gonzalez J."/>
            <person name="Henrissat B."/>
            <person name="Kuo A."/>
            <person name="Liang C."/>
            <person name="Lipzen A."/>
            <person name="Lutzoni F."/>
            <person name="Magnuson J."/>
            <person name="Mondo S."/>
            <person name="Nolan M."/>
            <person name="Ohm R."/>
            <person name="Pangilinan J."/>
            <person name="Park H.-J."/>
            <person name="Ramirez L."/>
            <person name="Alfaro M."/>
            <person name="Sun H."/>
            <person name="Tritt A."/>
            <person name="Yoshinaga Y."/>
            <person name="Zwiers L.-H."/>
            <person name="Turgeon B."/>
            <person name="Goodwin S."/>
            <person name="Spatafora J."/>
            <person name="Crous P."/>
            <person name="Grigoriev I."/>
        </authorList>
    </citation>
    <scope>NUCLEOTIDE SEQUENCE</scope>
    <source>
        <strain evidence="3">CBS 130266</strain>
    </source>
</reference>
<organism evidence="3 4">
    <name type="scientific">Tothia fuscella</name>
    <dbReference type="NCBI Taxonomy" id="1048955"/>
    <lineage>
        <taxon>Eukaryota</taxon>
        <taxon>Fungi</taxon>
        <taxon>Dikarya</taxon>
        <taxon>Ascomycota</taxon>
        <taxon>Pezizomycotina</taxon>
        <taxon>Dothideomycetes</taxon>
        <taxon>Pleosporomycetidae</taxon>
        <taxon>Venturiales</taxon>
        <taxon>Cylindrosympodiaceae</taxon>
        <taxon>Tothia</taxon>
    </lineage>
</organism>
<feature type="region of interest" description="Disordered" evidence="2">
    <location>
        <begin position="894"/>
        <end position="970"/>
    </location>
</feature>
<feature type="compositionally biased region" description="Basic residues" evidence="2">
    <location>
        <begin position="908"/>
        <end position="922"/>
    </location>
</feature>
<sequence>MNAVRQKCRPKHQVLVLKCYPRHQKNNVEVKPNSSELSYLLYYASTRRSKLQKVGDFLDKRTTSDVWKGRIGNIQVTLQILKALMEKTPRDLPLYSSAVLRIFRTILLSNDVTMVEETIPTFETFCAHQDPATLAADQDFIRQYEEVVRLYAAFASKDTPIQMKTAKSVPVLIRFRKAGLEAVKAIAQSEVLASETGRQLSIVVPVILENIYANNGQFLGQLEHREEEKVEFEKELALKRRQSISTVRTTEANEPDPVAASATTEAADRLAEQKAAIIALQALKHIFALVPRGQLRLATAEVLKFMADRVKPSEHFPTSTKITLTAGSWPCTLFSFICGWAPVQDRYVILVTTMETLIRSPIIEDDLEKQYVLATIVGYLLSSDINFIGLSVMDVLVGLIQHILLLLQLGGHGANVFPHSQQADTLIEGGKEFGDESRQPSPASPNRLPLVMEQSQLPSKARLQLLLQLKRCIGSLAVHIYYSDQISDMISAILARLKPSLSITNTIGAIQDPNGAVEAIASSVSLSENPKTDGFFSFANARVAALESIKEILAWANWNKKEGSPNTTARSSVDIEIWEGTQWLLRDPNWNGRVAYVDALMVWMQFELKKPDLWVPQPHQKKRNGDRKENGTKDTLARRAVSNASHRDMSPKRKRHTFLQLLHLAIYESALQYAESEGDVLLLHLLLTRLIQKLGVNSAQHGLPMIMRLQEDIPNIESPVAKVNIGSLVHGYLWALSVHFHFDAASTGRDIQNEISRRINHRTFLLSIRAPPLTLQQIEALKPYDKLSVLVDKIAEGYAVVLYSPPTSPPGSPSRSYSSPILATVANSLPTVQKDNELPQHVKDALLSEWSRDSVVVATAKSDGSRTGSLQGSSSPTTAHVSGAKHLSVGVAAANGSPAGVNGDLPSPRRHHGHHHHLHHQPSRPNSAIYGLLPGNAMRDALASRPHSRSVKSRRASQSPSHYSTTSSVKSAVRVEDLKKVLKSGPVAFGVAPPSLRGELDREEGDESGSESMVSYEGSETSF</sequence>
<proteinExistence type="inferred from homology"/>
<keyword evidence="4" id="KW-1185">Reference proteome</keyword>
<dbReference type="EMBL" id="MU007087">
    <property type="protein sequence ID" value="KAF2422880.1"/>
    <property type="molecule type" value="Genomic_DNA"/>
</dbReference>
<dbReference type="Pfam" id="PF21072">
    <property type="entry name" value="EFR3"/>
    <property type="match status" value="2"/>
</dbReference>
<feature type="compositionally biased region" description="Basic residues" evidence="2">
    <location>
        <begin position="946"/>
        <end position="955"/>
    </location>
</feature>
<comment type="caution">
    <text evidence="3">The sequence shown here is derived from an EMBL/GenBank/DDBJ whole genome shotgun (WGS) entry which is preliminary data.</text>
</comment>
<comment type="similarity">
    <text evidence="1">Belongs to the EFR3 family.</text>
</comment>
<dbReference type="PANTHER" id="PTHR47766">
    <property type="entry name" value="PROTEIN EFR3"/>
    <property type="match status" value="1"/>
</dbReference>
<dbReference type="AlphaFoldDB" id="A0A9P4TUU1"/>
<dbReference type="Proteomes" id="UP000800235">
    <property type="component" value="Unassembled WGS sequence"/>
</dbReference>
<feature type="region of interest" description="Disordered" evidence="2">
    <location>
        <begin position="983"/>
        <end position="1023"/>
    </location>
</feature>
<evidence type="ECO:0000256" key="2">
    <source>
        <dbReference type="SAM" id="MobiDB-lite"/>
    </source>
</evidence>
<feature type="region of interest" description="Disordered" evidence="2">
    <location>
        <begin position="862"/>
        <end position="881"/>
    </location>
</feature>
<feature type="compositionally biased region" description="Low complexity" evidence="2">
    <location>
        <begin position="957"/>
        <end position="970"/>
    </location>
</feature>
<dbReference type="PANTHER" id="PTHR47766:SF1">
    <property type="entry name" value="PROTEIN EFR3"/>
    <property type="match status" value="1"/>
</dbReference>
<dbReference type="InterPro" id="IPR049150">
    <property type="entry name" value="EFR3_HEAT-like_rpt"/>
</dbReference>
<evidence type="ECO:0000256" key="1">
    <source>
        <dbReference type="ARBA" id="ARBA00010216"/>
    </source>
</evidence>
<dbReference type="OrthoDB" id="19232at2759"/>
<dbReference type="GO" id="GO:0072659">
    <property type="term" value="P:protein localization to plasma membrane"/>
    <property type="evidence" value="ECO:0007669"/>
    <property type="project" value="InterPro"/>
</dbReference>
<dbReference type="GO" id="GO:0005886">
    <property type="term" value="C:plasma membrane"/>
    <property type="evidence" value="ECO:0007669"/>
    <property type="project" value="TreeGrafter"/>
</dbReference>
<accession>A0A9P4TUU1</accession>
<gene>
    <name evidence="3" type="ORF">EJ08DRAFT_563486</name>
</gene>
<feature type="compositionally biased region" description="Polar residues" evidence="2">
    <location>
        <begin position="865"/>
        <end position="880"/>
    </location>
</feature>
<feature type="non-terminal residue" evidence="3">
    <location>
        <position position="1023"/>
    </location>
</feature>
<feature type="region of interest" description="Disordered" evidence="2">
    <location>
        <begin position="615"/>
        <end position="652"/>
    </location>
</feature>
<feature type="compositionally biased region" description="Basic and acidic residues" evidence="2">
    <location>
        <begin position="626"/>
        <end position="637"/>
    </location>
</feature>
<evidence type="ECO:0008006" key="5">
    <source>
        <dbReference type="Google" id="ProtNLM"/>
    </source>
</evidence>
<name>A0A9P4TUU1_9PEZI</name>
<evidence type="ECO:0000313" key="4">
    <source>
        <dbReference type="Proteomes" id="UP000800235"/>
    </source>
</evidence>